<organism evidence="2">
    <name type="scientific">Amphora coffeiformis</name>
    <dbReference type="NCBI Taxonomy" id="265554"/>
    <lineage>
        <taxon>Eukaryota</taxon>
        <taxon>Sar</taxon>
        <taxon>Stramenopiles</taxon>
        <taxon>Ochrophyta</taxon>
        <taxon>Bacillariophyta</taxon>
        <taxon>Bacillariophyceae</taxon>
        <taxon>Bacillariophycidae</taxon>
        <taxon>Thalassiophysales</taxon>
        <taxon>Catenulaceae</taxon>
        <taxon>Amphora</taxon>
    </lineage>
</organism>
<proteinExistence type="predicted"/>
<evidence type="ECO:0000313" key="2">
    <source>
        <dbReference type="EMBL" id="CAE0411601.1"/>
    </source>
</evidence>
<reference evidence="2" key="1">
    <citation type="submission" date="2021-01" db="EMBL/GenBank/DDBJ databases">
        <authorList>
            <person name="Corre E."/>
            <person name="Pelletier E."/>
            <person name="Niang G."/>
            <person name="Scheremetjew M."/>
            <person name="Finn R."/>
            <person name="Kale V."/>
            <person name="Holt S."/>
            <person name="Cochrane G."/>
            <person name="Meng A."/>
            <person name="Brown T."/>
            <person name="Cohen L."/>
        </authorList>
    </citation>
    <scope>NUCLEOTIDE SEQUENCE</scope>
    <source>
        <strain evidence="2">CCMP127</strain>
    </source>
</reference>
<dbReference type="Gene3D" id="2.40.128.20">
    <property type="match status" value="1"/>
</dbReference>
<accession>A0A7S3P8M0</accession>
<protein>
    <recommendedName>
        <fullName evidence="3">VDE lipocalin domain-containing protein</fullName>
    </recommendedName>
</protein>
<feature type="signal peptide" evidence="1">
    <location>
        <begin position="1"/>
        <end position="23"/>
    </location>
</feature>
<name>A0A7S3P8M0_9STRA</name>
<dbReference type="AlphaFoldDB" id="A0A7S3P8M0"/>
<dbReference type="PANTHER" id="PTHR33970">
    <property type="entry name" value="VIOLAXANTHIN DE-EPOXIDASE, CHLOROPLASTIC-RELATED"/>
    <property type="match status" value="1"/>
</dbReference>
<dbReference type="InterPro" id="IPR044682">
    <property type="entry name" value="VDE"/>
</dbReference>
<dbReference type="EMBL" id="HBIM01010658">
    <property type="protein sequence ID" value="CAE0411601.1"/>
    <property type="molecule type" value="Transcribed_RNA"/>
</dbReference>
<dbReference type="InterPro" id="IPR012674">
    <property type="entry name" value="Calycin"/>
</dbReference>
<evidence type="ECO:0008006" key="3">
    <source>
        <dbReference type="Google" id="ProtNLM"/>
    </source>
</evidence>
<feature type="chain" id="PRO_5031520975" description="VDE lipocalin domain-containing protein" evidence="1">
    <location>
        <begin position="24"/>
        <end position="589"/>
    </location>
</feature>
<keyword evidence="1" id="KW-0732">Signal</keyword>
<sequence>MKIDQCLSFWAVLFLCLPPFVVSFSLIGKTKRQHSFVSTSASTVSSEDPTAKATLKNPAVGSIQKTAHVTFVAGSAPSAYGKTSPEPNPSWFQVAEQLAKRLPNFVQVDGESTGGDQSASRLVTQAIDLCNGNAVIHPDTDVLVVLGVASPAEQSSLENILTQSTNLKALLCDPTCDENTFQQRFAGAYHASSPSWMSLYTKVAPWTTLASHQRLLQKTDTLLARKSSEDYLFSILFVLHSLVMPIDVVKSDINPSWEKGPIRNIQEFSSMVNCCGPEIQAALTDPQSKKAIDLLNELDLRDQVGSYRVIVSNETPQLEDFTLCILQQNNCFNCDSPILKNPKVPLISTWRGKPLDAKAARQILMGHLDHPESATGTSAPKSPWSWKIVVGANPAYDAFPMQHQIFYPSGGGNGRSLWYDPVFCVETLQGDLVWCKRHYRCTPRKHWSNPSAQGAWTLTTLDNGMVSEEHWTTVDAADDLSWAVLHYSGAARRAGQSYVGALLCSPDGKWPATAQPGTEELERIRTAFMNCDLELWELFGGSFDESYMWSPSFTDWASKNPPPLDRIGDVSITTWRRRMRDLESKQEAE</sequence>
<gene>
    <name evidence="2" type="ORF">ACOF00016_LOCUS8910</name>
</gene>
<dbReference type="GO" id="GO:0010028">
    <property type="term" value="P:xanthophyll cycle"/>
    <property type="evidence" value="ECO:0007669"/>
    <property type="project" value="InterPro"/>
</dbReference>
<dbReference type="PANTHER" id="PTHR33970:SF2">
    <property type="entry name" value="OS01G0716400 PROTEIN"/>
    <property type="match status" value="1"/>
</dbReference>
<dbReference type="GO" id="GO:0046422">
    <property type="term" value="F:violaxanthin de-epoxidase activity"/>
    <property type="evidence" value="ECO:0007669"/>
    <property type="project" value="InterPro"/>
</dbReference>
<evidence type="ECO:0000256" key="1">
    <source>
        <dbReference type="SAM" id="SignalP"/>
    </source>
</evidence>